<keyword evidence="3 7" id="KW-0812">Transmembrane</keyword>
<keyword evidence="10" id="KW-1185">Reference proteome</keyword>
<proteinExistence type="inferred from homology"/>
<dbReference type="PANTHER" id="PTHR43826">
    <property type="entry name" value="GLUCOSE-6-PHOSPHATE EXCHANGER SLC37A4"/>
    <property type="match status" value="1"/>
</dbReference>
<feature type="region of interest" description="Disordered" evidence="6">
    <location>
        <begin position="461"/>
        <end position="491"/>
    </location>
</feature>
<dbReference type="SUPFAM" id="SSF103473">
    <property type="entry name" value="MFS general substrate transporter"/>
    <property type="match status" value="1"/>
</dbReference>
<protein>
    <submittedName>
        <fullName evidence="9">MFS transporter</fullName>
    </submittedName>
</protein>
<evidence type="ECO:0000256" key="6">
    <source>
        <dbReference type="SAM" id="MobiDB-lite"/>
    </source>
</evidence>
<sequence>MSQEKTARQLSFHALPPQPLLPADEIAHKYPRLRLQVFMGIFIGYAGFYLVRNNISPVAALIKNDDILDTVAIGIIANAVYISYGLSKFMMATLSDRANARLFMPLGLALSGVTNILLGTIPALHATVAIFTLVMFINGWFQGMGWPPSGRALVHWFSTTERGWKTAIWNCAHNVGGAGVGISIAWALSITGNQWQSAFWLPGIISLIVALIAFLLIRDTPESEGLPPIEEYRNDPAKTEAIDDSEIANQSTFTIIWRHILTNRVMVLLALANIFIYVLRYGILSWTPVYLHDIHGASLNGSIAGFSSFEIAGIIGTLICGWVTDKIFRGYRTSTGILFLGAVALCTLTYWLVPHNSPLWIPLLLVSLIGGLIYGPVMLIGLQAIDLAPRNIAGTAAGFTGLMGYVVGATLASTGIGFIIKHWGWNVTFIFLLVCAFIAIALIAGVGKDEKLLMEHHSKANVPPADATDTTDTTEATANSTTAQSNDEGAK</sequence>
<dbReference type="InterPro" id="IPR011701">
    <property type="entry name" value="MFS"/>
</dbReference>
<dbReference type="Proteomes" id="UP001200604">
    <property type="component" value="Unassembled WGS sequence"/>
</dbReference>
<feature type="transmembrane region" description="Helical" evidence="7">
    <location>
        <begin position="33"/>
        <end position="51"/>
    </location>
</feature>
<evidence type="ECO:0000256" key="7">
    <source>
        <dbReference type="SAM" id="Phobius"/>
    </source>
</evidence>
<feature type="transmembrane region" description="Helical" evidence="7">
    <location>
        <begin position="303"/>
        <end position="324"/>
    </location>
</feature>
<gene>
    <name evidence="9" type="ORF">L3H44_10230</name>
</gene>
<dbReference type="PROSITE" id="PS00942">
    <property type="entry name" value="GLPT"/>
    <property type="match status" value="1"/>
</dbReference>
<evidence type="ECO:0000256" key="1">
    <source>
        <dbReference type="ARBA" id="ARBA00004651"/>
    </source>
</evidence>
<dbReference type="InterPro" id="IPR020846">
    <property type="entry name" value="MFS_dom"/>
</dbReference>
<feature type="transmembrane region" description="Helical" evidence="7">
    <location>
        <begin position="426"/>
        <end position="446"/>
    </location>
</feature>
<evidence type="ECO:0000313" key="10">
    <source>
        <dbReference type="Proteomes" id="UP001200604"/>
    </source>
</evidence>
<evidence type="ECO:0000256" key="5">
    <source>
        <dbReference type="ARBA" id="ARBA00023136"/>
    </source>
</evidence>
<feature type="transmembrane region" description="Helical" evidence="7">
    <location>
        <begin position="359"/>
        <end position="380"/>
    </location>
</feature>
<evidence type="ECO:0000313" key="9">
    <source>
        <dbReference type="EMBL" id="MCF6774776.1"/>
    </source>
</evidence>
<dbReference type="Pfam" id="PF07690">
    <property type="entry name" value="MFS_1"/>
    <property type="match status" value="1"/>
</dbReference>
<name>A0ABS9HNZ6_9CORY</name>
<evidence type="ECO:0000256" key="4">
    <source>
        <dbReference type="ARBA" id="ARBA00022989"/>
    </source>
</evidence>
<dbReference type="CDD" id="cd17345">
    <property type="entry name" value="MFS_GlpT"/>
    <property type="match status" value="1"/>
</dbReference>
<comment type="similarity">
    <text evidence="2">Belongs to the major facilitator superfamily. Organophosphate:Pi antiporter (OPA) (TC 2.A.1.4) family.</text>
</comment>
<feature type="compositionally biased region" description="Low complexity" evidence="6">
    <location>
        <begin position="465"/>
        <end position="483"/>
    </location>
</feature>
<dbReference type="Gene3D" id="1.20.1250.20">
    <property type="entry name" value="MFS general substrate transporter like domains"/>
    <property type="match status" value="2"/>
</dbReference>
<dbReference type="InterPro" id="IPR000849">
    <property type="entry name" value="Sugar_P_transporter"/>
</dbReference>
<dbReference type="PIRSF" id="PIRSF002808">
    <property type="entry name" value="Hexose_phosphate_transp"/>
    <property type="match status" value="1"/>
</dbReference>
<feature type="transmembrane region" description="Helical" evidence="7">
    <location>
        <begin position="167"/>
        <end position="187"/>
    </location>
</feature>
<feature type="transmembrane region" description="Helical" evidence="7">
    <location>
        <begin position="199"/>
        <end position="217"/>
    </location>
</feature>
<feature type="transmembrane region" description="Helical" evidence="7">
    <location>
        <begin position="127"/>
        <end position="146"/>
    </location>
</feature>
<dbReference type="PROSITE" id="PS50850">
    <property type="entry name" value="MFS"/>
    <property type="match status" value="1"/>
</dbReference>
<evidence type="ECO:0000256" key="2">
    <source>
        <dbReference type="ARBA" id="ARBA00009598"/>
    </source>
</evidence>
<dbReference type="EMBL" id="JAKJKU010000004">
    <property type="protein sequence ID" value="MCF6774776.1"/>
    <property type="molecule type" value="Genomic_DNA"/>
</dbReference>
<dbReference type="InterPro" id="IPR021159">
    <property type="entry name" value="Sugar-P_transporter_CS"/>
</dbReference>
<comment type="caution">
    <text evidence="9">The sequence shown here is derived from an EMBL/GenBank/DDBJ whole genome shotgun (WGS) entry which is preliminary data.</text>
</comment>
<organism evidence="9 10">
    <name type="scientific">Corynebacterium parakroppenstedtii</name>
    <dbReference type="NCBI Taxonomy" id="2828363"/>
    <lineage>
        <taxon>Bacteria</taxon>
        <taxon>Bacillati</taxon>
        <taxon>Actinomycetota</taxon>
        <taxon>Actinomycetes</taxon>
        <taxon>Mycobacteriales</taxon>
        <taxon>Corynebacteriaceae</taxon>
        <taxon>Corynebacterium</taxon>
    </lineage>
</organism>
<feature type="transmembrane region" description="Helical" evidence="7">
    <location>
        <begin position="71"/>
        <end position="90"/>
    </location>
</feature>
<feature type="transmembrane region" description="Helical" evidence="7">
    <location>
        <begin position="336"/>
        <end position="353"/>
    </location>
</feature>
<keyword evidence="4 7" id="KW-1133">Transmembrane helix</keyword>
<feature type="domain" description="Major facilitator superfamily (MFS) profile" evidence="8">
    <location>
        <begin position="33"/>
        <end position="451"/>
    </location>
</feature>
<evidence type="ECO:0000256" key="3">
    <source>
        <dbReference type="ARBA" id="ARBA00022692"/>
    </source>
</evidence>
<evidence type="ECO:0000259" key="8">
    <source>
        <dbReference type="PROSITE" id="PS50850"/>
    </source>
</evidence>
<reference evidence="9 10" key="1">
    <citation type="submission" date="2022-01" db="EMBL/GenBank/DDBJ databases">
        <title>Identification and Characterization of Corynebacterium sp.</title>
        <authorList>
            <person name="Luo Q."/>
            <person name="Qu P."/>
            <person name="Chen Q."/>
        </authorList>
    </citation>
    <scope>NUCLEOTIDE SEQUENCE [LARGE SCALE GENOMIC DNA]</scope>
    <source>
        <strain evidence="9 10">MC-12</strain>
    </source>
</reference>
<feature type="transmembrane region" description="Helical" evidence="7">
    <location>
        <begin position="392"/>
        <end position="420"/>
    </location>
</feature>
<accession>A0ABS9HNZ6</accession>
<feature type="transmembrane region" description="Helical" evidence="7">
    <location>
        <begin position="102"/>
        <end position="121"/>
    </location>
</feature>
<keyword evidence="5 7" id="KW-0472">Membrane</keyword>
<dbReference type="PANTHER" id="PTHR43826:SF6">
    <property type="entry name" value="GLYCEROL-3-PHOSPHATE TRANSPORTER"/>
    <property type="match status" value="1"/>
</dbReference>
<feature type="transmembrane region" description="Helical" evidence="7">
    <location>
        <begin position="265"/>
        <end position="283"/>
    </location>
</feature>
<dbReference type="InterPro" id="IPR051337">
    <property type="entry name" value="OPA_Antiporter"/>
</dbReference>
<comment type="subcellular location">
    <subcellularLocation>
        <location evidence="1">Cell membrane</location>
        <topology evidence="1">Multi-pass membrane protein</topology>
    </subcellularLocation>
</comment>
<dbReference type="InterPro" id="IPR036259">
    <property type="entry name" value="MFS_trans_sf"/>
</dbReference>